<sequence>MTGHAAALAHVDPAAYASAILSLDGHRLLKSDHLCRLLHAALADCGIKADVTPTLNGARATTNDGLTARLEIGVLRGRSELTAVLESEDVEADALRARLAGLIWHLLPRVPATEVLWDGSGVAIPRAAFIAALSDEMTATRATITPRRTVPSAEEGPHTARPRASSRRRAGILPPAAATRRRPAANSDVPAHRHRFDAHVHAYDAELRRVMTLRLTDEELEAERIAQNGPIPMEARLATWAVSLSVATVSLPIAAPVLILNVVRGEDFRLASLAMGLAGFFTMLDVSGAMAALPF</sequence>
<keyword evidence="2" id="KW-0472">Membrane</keyword>
<organism evidence="3 4">
    <name type="scientific">Roseivivax marinus</name>
    <dbReference type="NCBI Taxonomy" id="1379903"/>
    <lineage>
        <taxon>Bacteria</taxon>
        <taxon>Pseudomonadati</taxon>
        <taxon>Pseudomonadota</taxon>
        <taxon>Alphaproteobacteria</taxon>
        <taxon>Rhodobacterales</taxon>
        <taxon>Roseobacteraceae</taxon>
        <taxon>Roseivivax</taxon>
    </lineage>
</organism>
<keyword evidence="2" id="KW-0812">Transmembrane</keyword>
<evidence type="ECO:0000313" key="4">
    <source>
        <dbReference type="Proteomes" id="UP000019063"/>
    </source>
</evidence>
<keyword evidence="2" id="KW-1133">Transmembrane helix</keyword>
<name>W4HP14_9RHOB</name>
<gene>
    <name evidence="3" type="ORF">ATO8_01220</name>
</gene>
<feature type="region of interest" description="Disordered" evidence="1">
    <location>
        <begin position="146"/>
        <end position="191"/>
    </location>
</feature>
<comment type="caution">
    <text evidence="3">The sequence shown here is derived from an EMBL/GenBank/DDBJ whole genome shotgun (WGS) entry which is preliminary data.</text>
</comment>
<accession>W4HP14</accession>
<reference evidence="3 4" key="1">
    <citation type="journal article" date="2014" name="Antonie Van Leeuwenhoek">
        <title>Roseivivax atlanticus sp. nov., isolated from surface seawater of the Atlantic Ocean.</title>
        <authorList>
            <person name="Li G."/>
            <person name="Lai Q."/>
            <person name="Liu X."/>
            <person name="Sun F."/>
            <person name="Shao Z."/>
        </authorList>
    </citation>
    <scope>NUCLEOTIDE SEQUENCE [LARGE SCALE GENOMIC DNA]</scope>
    <source>
        <strain evidence="3 4">22II-s10s</strain>
    </source>
</reference>
<dbReference type="PATRIC" id="fig|1317118.6.peg.253"/>
<feature type="transmembrane region" description="Helical" evidence="2">
    <location>
        <begin position="237"/>
        <end position="263"/>
    </location>
</feature>
<protein>
    <submittedName>
        <fullName evidence="3">Uncharacterized protein</fullName>
    </submittedName>
</protein>
<dbReference type="Proteomes" id="UP000019063">
    <property type="component" value="Unassembled WGS sequence"/>
</dbReference>
<evidence type="ECO:0000256" key="1">
    <source>
        <dbReference type="SAM" id="MobiDB-lite"/>
    </source>
</evidence>
<dbReference type="AlphaFoldDB" id="W4HP14"/>
<proteinExistence type="predicted"/>
<dbReference type="EMBL" id="AQQW01000001">
    <property type="protein sequence ID" value="ETW14487.1"/>
    <property type="molecule type" value="Genomic_DNA"/>
</dbReference>
<keyword evidence="4" id="KW-1185">Reference proteome</keyword>
<dbReference type="RefSeq" id="WP_043841384.1">
    <property type="nucleotide sequence ID" value="NZ_AQQW01000001.1"/>
</dbReference>
<evidence type="ECO:0000256" key="2">
    <source>
        <dbReference type="SAM" id="Phobius"/>
    </source>
</evidence>
<feature type="compositionally biased region" description="Basic residues" evidence="1">
    <location>
        <begin position="160"/>
        <end position="170"/>
    </location>
</feature>
<evidence type="ECO:0000313" key="3">
    <source>
        <dbReference type="EMBL" id="ETW14487.1"/>
    </source>
</evidence>
<feature type="transmembrane region" description="Helical" evidence="2">
    <location>
        <begin position="270"/>
        <end position="293"/>
    </location>
</feature>